<dbReference type="PANTHER" id="PTHR34219:SF4">
    <property type="entry name" value="PEPSY DOMAIN-CONTAINING PROTEIN"/>
    <property type="match status" value="1"/>
</dbReference>
<protein>
    <submittedName>
        <fullName evidence="2">PepSY-associated TM helix domain-containing protein</fullName>
    </submittedName>
</protein>
<gene>
    <name evidence="2" type="ORF">Q9291_10705</name>
</gene>
<feature type="transmembrane region" description="Helical" evidence="1">
    <location>
        <begin position="359"/>
        <end position="382"/>
    </location>
</feature>
<evidence type="ECO:0000256" key="1">
    <source>
        <dbReference type="SAM" id="Phobius"/>
    </source>
</evidence>
<feature type="transmembrane region" description="Helical" evidence="1">
    <location>
        <begin position="12"/>
        <end position="36"/>
    </location>
</feature>
<evidence type="ECO:0000313" key="3">
    <source>
        <dbReference type="Proteomes" id="UP001225906"/>
    </source>
</evidence>
<dbReference type="Proteomes" id="UP001225906">
    <property type="component" value="Unassembled WGS sequence"/>
</dbReference>
<reference evidence="3" key="1">
    <citation type="journal article" date="2019" name="Int. J. Syst. Evol. Microbiol.">
        <title>The Global Catalogue of Microorganisms (GCM) 10K type strain sequencing project: providing services to taxonomists for standard genome sequencing and annotation.</title>
        <authorList>
            <consortium name="The Broad Institute Genomics Platform"/>
            <consortium name="The Broad Institute Genome Sequencing Center for Infectious Disease"/>
            <person name="Wu L."/>
            <person name="Ma J."/>
        </authorList>
    </citation>
    <scope>NUCLEOTIDE SEQUENCE [LARGE SCALE GENOMIC DNA]</scope>
    <source>
        <strain evidence="3">VKM B-3159</strain>
    </source>
</reference>
<keyword evidence="1" id="KW-0812">Transmembrane</keyword>
<feature type="transmembrane region" description="Helical" evidence="1">
    <location>
        <begin position="185"/>
        <end position="211"/>
    </location>
</feature>
<dbReference type="InterPro" id="IPR005625">
    <property type="entry name" value="PepSY-ass_TM"/>
</dbReference>
<organism evidence="2 3">
    <name type="scientific">Methylophilus aquaticus</name>
    <dbReference type="NCBI Taxonomy" id="1971610"/>
    <lineage>
        <taxon>Bacteria</taxon>
        <taxon>Pseudomonadati</taxon>
        <taxon>Pseudomonadota</taxon>
        <taxon>Betaproteobacteria</taxon>
        <taxon>Nitrosomonadales</taxon>
        <taxon>Methylophilaceae</taxon>
        <taxon>Methylophilus</taxon>
    </lineage>
</organism>
<keyword evidence="3" id="KW-1185">Reference proteome</keyword>
<dbReference type="PANTHER" id="PTHR34219">
    <property type="entry name" value="IRON-REGULATED INNER MEMBRANE PROTEIN-RELATED"/>
    <property type="match status" value="1"/>
</dbReference>
<feature type="transmembrane region" description="Helical" evidence="1">
    <location>
        <begin position="439"/>
        <end position="456"/>
    </location>
</feature>
<keyword evidence="1" id="KW-1133">Transmembrane helix</keyword>
<dbReference type="RefSeq" id="WP_306390040.1">
    <property type="nucleotide sequence ID" value="NZ_JAVCAP010000021.1"/>
</dbReference>
<feature type="transmembrane region" description="Helical" evidence="1">
    <location>
        <begin position="141"/>
        <end position="164"/>
    </location>
</feature>
<sequence length="538" mass="60682">MKNTLRSRMSLLHTWAGVLFSALLFVIFWAGSLSVFDKEMDRWMMPATRLSLTGDAKVSIDKQLVPILQSKAPHAAAWTIILPSERVPYIALNYGSEEARKGQRIWLNPDTLQEITPADSKGASGFIYPLHHNLTLRFNHIGTWIVGIASTGMLCLLISGIIIHRKIFTDFFTLRLFRSFGRSNLDIHNLTGVALTPFYILITLSGLIIAFSTYFPNAHLPLYAITSPGHVLKKDHARPHGVLPAERQFLKEALGRERHKPAKSSGQLASIDQMIADAEQAWGPGAVYFVRINHPNDAKSNVMLRRHSHATVSKHIDYKRYRATDGNPFNTFEAPAVVKAWNFIAGMHYLQFKHWTLRWLYFLAGLTGCAMIATGLFFWLNARRSKAARSEQKHVVWMDAITIATVSGLMAATLGFMLANQWLPAQARIMGIARDQCEVYVFYLVWMTSLLHAISLTTQRQDKAYLHAWWQQLAVISGLCIAAVLSNWSNTGHHLYVTLTRPLPAVAGVDMVLMVGAWMAWHASRRLRAHCRLHRQQG</sequence>
<keyword evidence="1" id="KW-0472">Membrane</keyword>
<name>A0ABT9JUZ4_9PROT</name>
<feature type="transmembrane region" description="Helical" evidence="1">
    <location>
        <begin position="468"/>
        <end position="485"/>
    </location>
</feature>
<proteinExistence type="predicted"/>
<comment type="caution">
    <text evidence="2">The sequence shown here is derived from an EMBL/GenBank/DDBJ whole genome shotgun (WGS) entry which is preliminary data.</text>
</comment>
<dbReference type="Pfam" id="PF03929">
    <property type="entry name" value="PepSY_TM"/>
    <property type="match status" value="1"/>
</dbReference>
<accession>A0ABT9JUZ4</accession>
<dbReference type="EMBL" id="JAVCAP010000021">
    <property type="protein sequence ID" value="MDP8568319.1"/>
    <property type="molecule type" value="Genomic_DNA"/>
</dbReference>
<feature type="transmembrane region" description="Helical" evidence="1">
    <location>
        <begin position="394"/>
        <end position="419"/>
    </location>
</feature>
<evidence type="ECO:0000313" key="2">
    <source>
        <dbReference type="EMBL" id="MDP8568319.1"/>
    </source>
</evidence>
<feature type="transmembrane region" description="Helical" evidence="1">
    <location>
        <begin position="505"/>
        <end position="523"/>
    </location>
</feature>